<keyword evidence="6" id="KW-1185">Reference proteome</keyword>
<evidence type="ECO:0000259" key="4">
    <source>
        <dbReference type="Pfam" id="PF06094"/>
    </source>
</evidence>
<dbReference type="PANTHER" id="PTHR31544:SF2">
    <property type="entry name" value="AIG2-LIKE PROTEIN D"/>
    <property type="match status" value="1"/>
</dbReference>
<dbReference type="GO" id="GO:0016740">
    <property type="term" value="F:transferase activity"/>
    <property type="evidence" value="ECO:0007669"/>
    <property type="project" value="UniProtKB-KW"/>
</dbReference>
<evidence type="ECO:0000313" key="6">
    <source>
        <dbReference type="Proteomes" id="UP000037035"/>
    </source>
</evidence>
<dbReference type="Gene3D" id="3.10.490.10">
    <property type="entry name" value="Gamma-glutamyl cyclotransferase-like"/>
    <property type="match status" value="1"/>
</dbReference>
<comment type="similarity">
    <text evidence="1">Belongs to the gamma-glutamylcyclotransferase family.</text>
</comment>
<accession>A0A0L6VD30</accession>
<dbReference type="Pfam" id="PF06094">
    <property type="entry name" value="GGACT"/>
    <property type="match status" value="1"/>
</dbReference>
<reference evidence="5 6" key="1">
    <citation type="submission" date="2015-08" db="EMBL/GenBank/DDBJ databases">
        <title>Next Generation Sequencing and Analysis of the Genome of Puccinia sorghi L Schw, the Causal Agent of Maize Common Rust.</title>
        <authorList>
            <person name="Rochi L."/>
            <person name="Burguener G."/>
            <person name="Darino M."/>
            <person name="Turjanski A."/>
            <person name="Kreff E."/>
            <person name="Dieguez M.J."/>
            <person name="Sacco F."/>
        </authorList>
    </citation>
    <scope>NUCLEOTIDE SEQUENCE [LARGE SCALE GENOMIC DNA]</scope>
    <source>
        <strain evidence="5 6">RO10H11247</strain>
    </source>
</reference>
<dbReference type="Proteomes" id="UP000037035">
    <property type="component" value="Unassembled WGS sequence"/>
</dbReference>
<evidence type="ECO:0000256" key="2">
    <source>
        <dbReference type="ARBA" id="ARBA00022679"/>
    </source>
</evidence>
<evidence type="ECO:0000256" key="1">
    <source>
        <dbReference type="ARBA" id="ARBA00008861"/>
    </source>
</evidence>
<organism evidence="5 6">
    <name type="scientific">Puccinia sorghi</name>
    <dbReference type="NCBI Taxonomy" id="27349"/>
    <lineage>
        <taxon>Eukaryota</taxon>
        <taxon>Fungi</taxon>
        <taxon>Dikarya</taxon>
        <taxon>Basidiomycota</taxon>
        <taxon>Pucciniomycotina</taxon>
        <taxon>Pucciniomycetes</taxon>
        <taxon>Pucciniales</taxon>
        <taxon>Pucciniaceae</taxon>
        <taxon>Puccinia</taxon>
    </lineage>
</organism>
<dbReference type="EMBL" id="LAVV01006718">
    <property type="protein sequence ID" value="KNZ58624.1"/>
    <property type="molecule type" value="Genomic_DNA"/>
</dbReference>
<feature type="domain" description="Gamma-glutamylcyclotransferase AIG2-like" evidence="4">
    <location>
        <begin position="18"/>
        <end position="136"/>
    </location>
</feature>
<proteinExistence type="inferred from homology"/>
<protein>
    <recommendedName>
        <fullName evidence="3">Putative gamma-glutamylcyclotransferase</fullName>
    </recommendedName>
</protein>
<gene>
    <name evidence="5" type="ORF">VP01_1893g5</name>
</gene>
<evidence type="ECO:0000256" key="3">
    <source>
        <dbReference type="ARBA" id="ARBA00030602"/>
    </source>
</evidence>
<dbReference type="SUPFAM" id="SSF110857">
    <property type="entry name" value="Gamma-glutamyl cyclotransferase-like"/>
    <property type="match status" value="1"/>
</dbReference>
<sequence length="168" mass="18803">MTKKLDDGHDEQRRMPAMFFYGTLINEHILRRVIGRTSAASLLTQDAQLHGYCRLKLRHAHYPALVPVSVAQVALNRAPTLAEQTVTGKLVSGLTASEVTLLDAFEGEEYKSHTAFVNLMDPNSPPAEAVVYFYAPPIVSQNILPSLWSYDEFVHNHLAQWVADPNNF</sequence>
<dbReference type="InterPro" id="IPR036568">
    <property type="entry name" value="GGCT-like_sf"/>
</dbReference>
<dbReference type="CDD" id="cd06661">
    <property type="entry name" value="GGCT_like"/>
    <property type="match status" value="1"/>
</dbReference>
<evidence type="ECO:0000313" key="5">
    <source>
        <dbReference type="EMBL" id="KNZ58624.1"/>
    </source>
</evidence>
<dbReference type="STRING" id="27349.A0A0L6VD30"/>
<dbReference type="InterPro" id="IPR045038">
    <property type="entry name" value="AIG2-like"/>
</dbReference>
<keyword evidence="2" id="KW-0808">Transferase</keyword>
<dbReference type="PANTHER" id="PTHR31544">
    <property type="entry name" value="AIG2-LIKE PROTEIN D"/>
    <property type="match status" value="1"/>
</dbReference>
<dbReference type="InterPro" id="IPR013024">
    <property type="entry name" value="GGCT-like"/>
</dbReference>
<comment type="caution">
    <text evidence="5">The sequence shown here is derived from an EMBL/GenBank/DDBJ whole genome shotgun (WGS) entry which is preliminary data.</text>
</comment>
<dbReference type="OrthoDB" id="1044435at2759"/>
<name>A0A0L6VD30_9BASI</name>
<dbReference type="AlphaFoldDB" id="A0A0L6VD30"/>
<dbReference type="VEuPathDB" id="FungiDB:VP01_1893g5"/>
<dbReference type="InterPro" id="IPR009288">
    <property type="entry name" value="AIG2-like_dom"/>
</dbReference>